<evidence type="ECO:0000313" key="2">
    <source>
        <dbReference type="Proteomes" id="UP000188268"/>
    </source>
</evidence>
<evidence type="ECO:0000313" key="1">
    <source>
        <dbReference type="EMBL" id="OMO49331.1"/>
    </source>
</evidence>
<protein>
    <submittedName>
        <fullName evidence="1">Uncharacterized protein</fullName>
    </submittedName>
</protein>
<name>A0A1R3FU03_COCAP</name>
<comment type="caution">
    <text evidence="1">The sequence shown here is derived from an EMBL/GenBank/DDBJ whole genome shotgun (WGS) entry which is preliminary data.</text>
</comment>
<dbReference type="AlphaFoldDB" id="A0A1R3FU03"/>
<organism evidence="1 2">
    <name type="scientific">Corchorus capsularis</name>
    <name type="common">Jute</name>
    <dbReference type="NCBI Taxonomy" id="210143"/>
    <lineage>
        <taxon>Eukaryota</taxon>
        <taxon>Viridiplantae</taxon>
        <taxon>Streptophyta</taxon>
        <taxon>Embryophyta</taxon>
        <taxon>Tracheophyta</taxon>
        <taxon>Spermatophyta</taxon>
        <taxon>Magnoliopsida</taxon>
        <taxon>eudicotyledons</taxon>
        <taxon>Gunneridae</taxon>
        <taxon>Pentapetalae</taxon>
        <taxon>rosids</taxon>
        <taxon>malvids</taxon>
        <taxon>Malvales</taxon>
        <taxon>Malvaceae</taxon>
        <taxon>Grewioideae</taxon>
        <taxon>Apeibeae</taxon>
        <taxon>Corchorus</taxon>
    </lineage>
</organism>
<sequence length="21" mass="2363">FVAEGLVSVYLLRVAFDFTSE</sequence>
<feature type="non-terminal residue" evidence="1">
    <location>
        <position position="21"/>
    </location>
</feature>
<keyword evidence="2" id="KW-1185">Reference proteome</keyword>
<accession>A0A1R3FU03</accession>
<gene>
    <name evidence="1" type="ORF">CCACVL1_31071</name>
</gene>
<feature type="non-terminal residue" evidence="1">
    <location>
        <position position="1"/>
    </location>
</feature>
<dbReference type="Gramene" id="OMO49331">
    <property type="protein sequence ID" value="OMO49331"/>
    <property type="gene ID" value="CCACVL1_31071"/>
</dbReference>
<dbReference type="Proteomes" id="UP000188268">
    <property type="component" value="Unassembled WGS sequence"/>
</dbReference>
<dbReference type="EMBL" id="AWWV01016515">
    <property type="protein sequence ID" value="OMO49331.1"/>
    <property type="molecule type" value="Genomic_DNA"/>
</dbReference>
<proteinExistence type="predicted"/>
<reference evidence="1 2" key="1">
    <citation type="submission" date="2013-09" db="EMBL/GenBank/DDBJ databases">
        <title>Corchorus capsularis genome sequencing.</title>
        <authorList>
            <person name="Alam M."/>
            <person name="Haque M.S."/>
            <person name="Islam M.S."/>
            <person name="Emdad E.M."/>
            <person name="Islam M.M."/>
            <person name="Ahmed B."/>
            <person name="Halim A."/>
            <person name="Hossen Q.M.M."/>
            <person name="Hossain M.Z."/>
            <person name="Ahmed R."/>
            <person name="Khan M.M."/>
            <person name="Islam R."/>
            <person name="Rashid M.M."/>
            <person name="Khan S.A."/>
            <person name="Rahman M.S."/>
            <person name="Alam M."/>
        </authorList>
    </citation>
    <scope>NUCLEOTIDE SEQUENCE [LARGE SCALE GENOMIC DNA]</scope>
    <source>
        <strain evidence="2">cv. CVL-1</strain>
        <tissue evidence="1">Whole seedling</tissue>
    </source>
</reference>